<protein>
    <submittedName>
        <fullName evidence="1">Uncharacterized protein</fullName>
    </submittedName>
</protein>
<dbReference type="SUPFAM" id="SSF48452">
    <property type="entry name" value="TPR-like"/>
    <property type="match status" value="1"/>
</dbReference>
<dbReference type="AlphaFoldDB" id="A0A183Q2Y2"/>
<evidence type="ECO:0000313" key="1">
    <source>
        <dbReference type="EMBL" id="VDP83776.1"/>
    </source>
</evidence>
<reference evidence="1 2" key="1">
    <citation type="submission" date="2018-11" db="EMBL/GenBank/DDBJ databases">
        <authorList>
            <consortium name="Pathogen Informatics"/>
        </authorList>
    </citation>
    <scope>NUCLEOTIDE SEQUENCE [LARGE SCALE GENOMIC DNA]</scope>
    <source>
        <strain>Denwood</strain>
        <strain evidence="2">Zambia</strain>
    </source>
</reference>
<evidence type="ECO:0000313" key="2">
    <source>
        <dbReference type="Proteomes" id="UP000269396"/>
    </source>
</evidence>
<proteinExistence type="predicted"/>
<name>A0A183Q2Y2_9TREM</name>
<organism evidence="1 2">
    <name type="scientific">Schistosoma mattheei</name>
    <dbReference type="NCBI Taxonomy" id="31246"/>
    <lineage>
        <taxon>Eukaryota</taxon>
        <taxon>Metazoa</taxon>
        <taxon>Spiralia</taxon>
        <taxon>Lophotrochozoa</taxon>
        <taxon>Platyhelminthes</taxon>
        <taxon>Trematoda</taxon>
        <taxon>Digenea</taxon>
        <taxon>Strigeidida</taxon>
        <taxon>Schistosomatoidea</taxon>
        <taxon>Schistosomatidae</taxon>
        <taxon>Schistosoma</taxon>
    </lineage>
</organism>
<dbReference type="EMBL" id="UZAL01045842">
    <property type="protein sequence ID" value="VDP83776.1"/>
    <property type="molecule type" value="Genomic_DNA"/>
</dbReference>
<dbReference type="InterPro" id="IPR011990">
    <property type="entry name" value="TPR-like_helical_dom_sf"/>
</dbReference>
<dbReference type="Gene3D" id="1.25.40.10">
    <property type="entry name" value="Tetratricopeptide repeat domain"/>
    <property type="match status" value="1"/>
</dbReference>
<sequence length="83" mass="9320">MFFSCRYAALALVILAFTSTSDPPCSSMVLLRYVNVCTCSRDSASTLFRRSQANFELDNLEQAENDLNRLTDQDPTNFKAQVS</sequence>
<accession>A0A183Q2Y2</accession>
<keyword evidence="2" id="KW-1185">Reference proteome</keyword>
<gene>
    <name evidence="1" type="ORF">SMTD_LOCUS20968</name>
</gene>
<dbReference type="Proteomes" id="UP000269396">
    <property type="component" value="Unassembled WGS sequence"/>
</dbReference>